<dbReference type="Proteomes" id="UP001152484">
    <property type="component" value="Unassembled WGS sequence"/>
</dbReference>
<feature type="compositionally biased region" description="Polar residues" evidence="5">
    <location>
        <begin position="754"/>
        <end position="768"/>
    </location>
</feature>
<dbReference type="AlphaFoldDB" id="A0A9P1E036"/>
<evidence type="ECO:0000256" key="1">
    <source>
        <dbReference type="ARBA" id="ARBA00022723"/>
    </source>
</evidence>
<dbReference type="GO" id="GO:0061665">
    <property type="term" value="F:SUMO ligase activity"/>
    <property type="evidence" value="ECO:0007669"/>
    <property type="project" value="TreeGrafter"/>
</dbReference>
<feature type="compositionally biased region" description="Polar residues" evidence="5">
    <location>
        <begin position="791"/>
        <end position="812"/>
    </location>
</feature>
<dbReference type="GO" id="GO:0016925">
    <property type="term" value="P:protein sumoylation"/>
    <property type="evidence" value="ECO:0007669"/>
    <property type="project" value="TreeGrafter"/>
</dbReference>
<dbReference type="GO" id="GO:0000785">
    <property type="term" value="C:chromatin"/>
    <property type="evidence" value="ECO:0007669"/>
    <property type="project" value="TreeGrafter"/>
</dbReference>
<feature type="region of interest" description="Disordered" evidence="5">
    <location>
        <begin position="591"/>
        <end position="659"/>
    </location>
</feature>
<dbReference type="Pfam" id="PF02891">
    <property type="entry name" value="zf-MIZ"/>
    <property type="match status" value="1"/>
</dbReference>
<feature type="region of interest" description="Disordered" evidence="5">
    <location>
        <begin position="1"/>
        <end position="24"/>
    </location>
</feature>
<evidence type="ECO:0000256" key="5">
    <source>
        <dbReference type="SAM" id="MobiDB-lite"/>
    </source>
</evidence>
<evidence type="ECO:0000259" key="6">
    <source>
        <dbReference type="PROSITE" id="PS51044"/>
    </source>
</evidence>
<keyword evidence="1" id="KW-0479">Metal-binding</keyword>
<evidence type="ECO:0000313" key="8">
    <source>
        <dbReference type="Proteomes" id="UP001152484"/>
    </source>
</evidence>
<evidence type="ECO:0000256" key="4">
    <source>
        <dbReference type="PROSITE-ProRule" id="PRU00452"/>
    </source>
</evidence>
<feature type="region of interest" description="Disordered" evidence="5">
    <location>
        <begin position="401"/>
        <end position="420"/>
    </location>
</feature>
<dbReference type="InterPro" id="IPR004181">
    <property type="entry name" value="Znf_MIZ"/>
</dbReference>
<feature type="compositionally biased region" description="Polar residues" evidence="5">
    <location>
        <begin position="627"/>
        <end position="659"/>
    </location>
</feature>
<reference evidence="7" key="1">
    <citation type="submission" date="2022-07" db="EMBL/GenBank/DDBJ databases">
        <authorList>
            <person name="Macas J."/>
            <person name="Novak P."/>
            <person name="Neumann P."/>
        </authorList>
    </citation>
    <scope>NUCLEOTIDE SEQUENCE</scope>
</reference>
<dbReference type="PANTHER" id="PTHR10782">
    <property type="entry name" value="ZINC FINGER MIZ DOMAIN-CONTAINING PROTEIN"/>
    <property type="match status" value="1"/>
</dbReference>
<evidence type="ECO:0000256" key="2">
    <source>
        <dbReference type="ARBA" id="ARBA00022771"/>
    </source>
</evidence>
<protein>
    <recommendedName>
        <fullName evidence="6">SP-RING-type domain-containing protein</fullName>
    </recommendedName>
</protein>
<dbReference type="Gene3D" id="3.30.40.10">
    <property type="entry name" value="Zinc/RING finger domain, C3HC4 (zinc finger)"/>
    <property type="match status" value="1"/>
</dbReference>
<feature type="compositionally biased region" description="Polar residues" evidence="5">
    <location>
        <begin position="711"/>
        <end position="741"/>
    </location>
</feature>
<gene>
    <name evidence="7" type="ORF">CEURO_LOCUS3031</name>
</gene>
<keyword evidence="2 4" id="KW-0863">Zinc-finger</keyword>
<feature type="domain" description="SP-RING-type" evidence="6">
    <location>
        <begin position="302"/>
        <end position="383"/>
    </location>
</feature>
<feature type="region of interest" description="Disordered" evidence="5">
    <location>
        <begin position="851"/>
        <end position="923"/>
    </location>
</feature>
<evidence type="ECO:0000256" key="3">
    <source>
        <dbReference type="ARBA" id="ARBA00022833"/>
    </source>
</evidence>
<feature type="region of interest" description="Disordered" evidence="5">
    <location>
        <begin position="711"/>
        <end position="834"/>
    </location>
</feature>
<dbReference type="PANTHER" id="PTHR10782:SF4">
    <property type="entry name" value="TONALLI, ISOFORM E"/>
    <property type="match status" value="1"/>
</dbReference>
<dbReference type="InterPro" id="IPR013083">
    <property type="entry name" value="Znf_RING/FYVE/PHD"/>
</dbReference>
<organism evidence="7 8">
    <name type="scientific">Cuscuta europaea</name>
    <name type="common">European dodder</name>
    <dbReference type="NCBI Taxonomy" id="41803"/>
    <lineage>
        <taxon>Eukaryota</taxon>
        <taxon>Viridiplantae</taxon>
        <taxon>Streptophyta</taxon>
        <taxon>Embryophyta</taxon>
        <taxon>Tracheophyta</taxon>
        <taxon>Spermatophyta</taxon>
        <taxon>Magnoliopsida</taxon>
        <taxon>eudicotyledons</taxon>
        <taxon>Gunneridae</taxon>
        <taxon>Pentapetalae</taxon>
        <taxon>asterids</taxon>
        <taxon>lamiids</taxon>
        <taxon>Solanales</taxon>
        <taxon>Convolvulaceae</taxon>
        <taxon>Cuscuteae</taxon>
        <taxon>Cuscuta</taxon>
        <taxon>Cuscuta subgen. Cuscuta</taxon>
    </lineage>
</organism>
<dbReference type="GO" id="GO:0008270">
    <property type="term" value="F:zinc ion binding"/>
    <property type="evidence" value="ECO:0007669"/>
    <property type="project" value="UniProtKB-KW"/>
</dbReference>
<name>A0A9P1E036_CUSEU</name>
<feature type="compositionally biased region" description="Low complexity" evidence="5">
    <location>
        <begin position="777"/>
        <end position="788"/>
    </location>
</feature>
<comment type="caution">
    <text evidence="7">The sequence shown here is derived from an EMBL/GenBank/DDBJ whole genome shotgun (WGS) entry which is preliminary data.</text>
</comment>
<dbReference type="PROSITE" id="PS51044">
    <property type="entry name" value="ZF_SP_RING"/>
    <property type="match status" value="1"/>
</dbReference>
<keyword evidence="3" id="KW-0862">Zinc</keyword>
<proteinExistence type="predicted"/>
<dbReference type="EMBL" id="CAMAPE010000005">
    <property type="protein sequence ID" value="CAH9068994.1"/>
    <property type="molecule type" value="Genomic_DNA"/>
</dbReference>
<evidence type="ECO:0000313" key="7">
    <source>
        <dbReference type="EMBL" id="CAH9068994.1"/>
    </source>
</evidence>
<feature type="compositionally biased region" description="Low complexity" evidence="5">
    <location>
        <begin position="614"/>
        <end position="626"/>
    </location>
</feature>
<sequence>MVDTAVSTPGAPARENGSGGGSSSNASYLNSFRISAAAGRLAMHVSPQEINDVVEFCQLCLSLARGIDCAIASNDVPTKATELPSLFKQVCRRKSDPFMQSAIMVLMISVKSACQNGWFSDKDSEDLRHLANEISSSFCSTPDFNCEPSGSLCIISTVMSRFFPLLNMSEIFAFLEVKAGYGTFINDFYMSKNVKTSPEDKIRLLVAQIDDTETSSCLISPSQAIFLLNGKGVEKRTNATDTGPQVPTIVSHMLKYGTNLLQAVGEFNGNYIVAIAFMSMRPTPDPATLPDYVHPAPASVDPDSEIIEGPSRISLNCPISFTRIKTPAKGQSCKHLQCFDYHNYIDINSRRPSWRCPHCNQHVCFTDIRIDQDMAKVLKEVGKNITDVVLSSDGSWKAIMESDGHTDNTPSNNPKFSKDETILPDSGGVSNLSSDIMDLTEIDDEMDVVGTVRLEEDHKGFQTNSQDQPFIAPNNPTKVNQTPSMNSDFWSGLYLSTFELGTSRSSSNPQQIGVSEPIPTSLMPSPALTNALIPASITQGGDSSPNSNSLQLQQFQFGNSGSNTTNEYGRMPSITRHAVSRAAIAVQALPAQTPSPPVPQQRPRNNDDSAILNSSSQASQATSVVTNNSGPSNIERQQSFSRSNSNMVQSSQAPSSVLPNKQAERTFAHMHPAQQIFGHKIPAQSHTPFRPPGFAAEPLNAIRQGLLNNQHTTSHTPKQSQQGLSRSPASFSRINPQSSLQVGGPPARGGGVVSSQHLQPMLTAQRTAQVARPVQLSRSAAPPSSVPRNAEPSSRGVSISSFTGSGSDQRGGNTVPVDLGSGPDKDWRPVGRMRGSLSGRAFSEALEHYIPIQQPPPPTTQQQQAQAPRPSLPPHISPQLQALLANRLVGHSSTTSNQASSSTPAATPDVSAVLPSHSSSGMQ</sequence>
<dbReference type="OrthoDB" id="10263264at2759"/>
<dbReference type="CDD" id="cd16650">
    <property type="entry name" value="SP-RING_PIAS-like"/>
    <property type="match status" value="1"/>
</dbReference>
<keyword evidence="8" id="KW-1185">Reference proteome</keyword>
<feature type="compositionally biased region" description="Low complexity" evidence="5">
    <location>
        <begin position="892"/>
        <end position="912"/>
    </location>
</feature>
<accession>A0A9P1E036</accession>